<dbReference type="SUPFAM" id="SSF46689">
    <property type="entry name" value="Homeodomain-like"/>
    <property type="match status" value="1"/>
</dbReference>
<evidence type="ECO:0000313" key="1">
    <source>
        <dbReference type="EMBL" id="MBM7573741.1"/>
    </source>
</evidence>
<evidence type="ECO:0000313" key="3">
    <source>
        <dbReference type="Proteomes" id="UP001296943"/>
    </source>
</evidence>
<accession>A0ABS2N6G3</accession>
<evidence type="ECO:0000313" key="2">
    <source>
        <dbReference type="EMBL" id="MBM7573744.1"/>
    </source>
</evidence>
<keyword evidence="3" id="KW-1185">Reference proteome</keyword>
<gene>
    <name evidence="1" type="ORF">JOC48_004344</name>
    <name evidence="2" type="ORF">JOC48_004347</name>
</gene>
<sequence>MSNKRYTKEFKEKVVQYYHDHEGLGYLSVARTFNIP</sequence>
<proteinExistence type="predicted"/>
<protein>
    <submittedName>
        <fullName evidence="2">Transposase-like protein</fullName>
    </submittedName>
</protein>
<dbReference type="Proteomes" id="UP001296943">
    <property type="component" value="Unassembled WGS sequence"/>
</dbReference>
<organism evidence="2 3">
    <name type="scientific">Aquibacillus albus</name>
    <dbReference type="NCBI Taxonomy" id="1168171"/>
    <lineage>
        <taxon>Bacteria</taxon>
        <taxon>Bacillati</taxon>
        <taxon>Bacillota</taxon>
        <taxon>Bacilli</taxon>
        <taxon>Bacillales</taxon>
        <taxon>Bacillaceae</taxon>
        <taxon>Aquibacillus</taxon>
    </lineage>
</organism>
<dbReference type="EMBL" id="JAFBDR010000056">
    <property type="protein sequence ID" value="MBM7573744.1"/>
    <property type="molecule type" value="Genomic_DNA"/>
</dbReference>
<reference evidence="2 3" key="1">
    <citation type="submission" date="2021-01" db="EMBL/GenBank/DDBJ databases">
        <title>Genomic Encyclopedia of Type Strains, Phase IV (KMG-IV): sequencing the most valuable type-strain genomes for metagenomic binning, comparative biology and taxonomic classification.</title>
        <authorList>
            <person name="Goeker M."/>
        </authorList>
    </citation>
    <scope>NUCLEOTIDE SEQUENCE [LARGE SCALE GENOMIC DNA]</scope>
    <source>
        <strain evidence="2 3">DSM 23711</strain>
    </source>
</reference>
<name>A0ABS2N6G3_9BACI</name>
<feature type="non-terminal residue" evidence="2">
    <location>
        <position position="36"/>
    </location>
</feature>
<dbReference type="EMBL" id="JAFBDR010000054">
    <property type="protein sequence ID" value="MBM7573741.1"/>
    <property type="molecule type" value="Genomic_DNA"/>
</dbReference>
<dbReference type="InterPro" id="IPR009057">
    <property type="entry name" value="Homeodomain-like_sf"/>
</dbReference>
<comment type="caution">
    <text evidence="2">The sequence shown here is derived from an EMBL/GenBank/DDBJ whole genome shotgun (WGS) entry which is preliminary data.</text>
</comment>